<dbReference type="InterPro" id="IPR015050">
    <property type="entry name" value="BofC_C"/>
</dbReference>
<comment type="caution">
    <text evidence="2">The sequence shown here is derived from an EMBL/GenBank/DDBJ whole genome shotgun (WGS) entry which is preliminary data.</text>
</comment>
<reference evidence="2" key="1">
    <citation type="submission" date="2019-08" db="EMBL/GenBank/DDBJ databases">
        <authorList>
            <person name="Kucharzyk K."/>
            <person name="Murdoch R.W."/>
            <person name="Higgins S."/>
            <person name="Loffler F."/>
        </authorList>
    </citation>
    <scope>NUCLEOTIDE SEQUENCE</scope>
</reference>
<accession>A0A645H728</accession>
<dbReference type="Pfam" id="PF08955">
    <property type="entry name" value="BofC_C"/>
    <property type="match status" value="1"/>
</dbReference>
<gene>
    <name evidence="2" type="ORF">SDC9_181655</name>
</gene>
<evidence type="ECO:0000259" key="1">
    <source>
        <dbReference type="Pfam" id="PF08955"/>
    </source>
</evidence>
<organism evidence="2">
    <name type="scientific">bioreactor metagenome</name>
    <dbReference type="NCBI Taxonomy" id="1076179"/>
    <lineage>
        <taxon>unclassified sequences</taxon>
        <taxon>metagenomes</taxon>
        <taxon>ecological metagenomes</taxon>
    </lineage>
</organism>
<name>A0A645H728_9ZZZZ</name>
<sequence length="136" mass="15777">MTEEKITGSTKMVYQYYYSEDGNTVEQEDVPPYFLIGMTFSDMKDYYPNWQIVYFSEDKVVMRKEVSLETDENYMVGNMDGYVAVFYDNGDYGMSLKTVTETPLSALTKEERQRLDEGIFVSGEEGLARILESYES</sequence>
<feature type="domain" description="Bypass of forespore C C-terminal" evidence="1">
    <location>
        <begin position="76"/>
        <end position="135"/>
    </location>
</feature>
<evidence type="ECO:0000313" key="2">
    <source>
        <dbReference type="EMBL" id="MPN34162.1"/>
    </source>
</evidence>
<dbReference type="AlphaFoldDB" id="A0A645H728"/>
<protein>
    <recommendedName>
        <fullName evidence="1">Bypass of forespore C C-terminal domain-containing protein</fullName>
    </recommendedName>
</protein>
<dbReference type="EMBL" id="VSSQ01087056">
    <property type="protein sequence ID" value="MPN34162.1"/>
    <property type="molecule type" value="Genomic_DNA"/>
</dbReference>
<proteinExistence type="predicted"/>